<evidence type="ECO:0000256" key="1">
    <source>
        <dbReference type="SAM" id="MobiDB-lite"/>
    </source>
</evidence>
<keyword evidence="4" id="KW-1185">Reference proteome</keyword>
<proteinExistence type="predicted"/>
<feature type="transmembrane region" description="Helical" evidence="2">
    <location>
        <begin position="47"/>
        <end position="76"/>
    </location>
</feature>
<organism evidence="3 4">
    <name type="scientific">Magallana gigas</name>
    <name type="common">Pacific oyster</name>
    <name type="synonym">Crassostrea gigas</name>
    <dbReference type="NCBI Taxonomy" id="29159"/>
    <lineage>
        <taxon>Eukaryota</taxon>
        <taxon>Metazoa</taxon>
        <taxon>Spiralia</taxon>
        <taxon>Lophotrochozoa</taxon>
        <taxon>Mollusca</taxon>
        <taxon>Bivalvia</taxon>
        <taxon>Autobranchia</taxon>
        <taxon>Pteriomorphia</taxon>
        <taxon>Ostreida</taxon>
        <taxon>Ostreoidea</taxon>
        <taxon>Ostreidae</taxon>
        <taxon>Magallana</taxon>
    </lineage>
</organism>
<dbReference type="AlphaFoldDB" id="A0A8W8LA23"/>
<evidence type="ECO:0000313" key="4">
    <source>
        <dbReference type="Proteomes" id="UP000005408"/>
    </source>
</evidence>
<feature type="region of interest" description="Disordered" evidence="1">
    <location>
        <begin position="83"/>
        <end position="122"/>
    </location>
</feature>
<feature type="transmembrane region" description="Helical" evidence="2">
    <location>
        <begin position="20"/>
        <end position="41"/>
    </location>
</feature>
<accession>A0A8W8LA23</accession>
<dbReference type="OMA" id="GIHYEYA"/>
<keyword evidence="2" id="KW-0812">Transmembrane</keyword>
<keyword evidence="2" id="KW-1133">Transmembrane helix</keyword>
<evidence type="ECO:0000256" key="2">
    <source>
        <dbReference type="SAM" id="Phobius"/>
    </source>
</evidence>
<dbReference type="EnsemblMetazoa" id="G27231.12">
    <property type="protein sequence ID" value="G27231.12:cds"/>
    <property type="gene ID" value="G27231"/>
</dbReference>
<name>A0A8W8LA23_MAGGI</name>
<sequence length="315" mass="35136">MGGTRIYKNFHQWLIPSRAVVAILALASVSVFVGIVLLAIGSPALTIGGAIVFGFGLLLILSCLLLCLHACFVMYVKDESTQTHDNDATTSSNSKRDSGSIPTYAYIDRKPPPSPSSVHNGRTAPKKFVTLGGYVPQNTNFSAKDGTTPGNGTATRDNNRFHCIYSTYNPRRQDCQQGPPIVQRLFAFSTDFSQPTPYSTLKAQNEKPPIPKHHHQQQQQLNNIPQSKSGFRSSFEERYYDNQIESMPLMIENQQSLRSKTSFDETFEPTPLVYPSARRPITFDKISMSSSKTSIYDNVHCAIDLDTFKLDREKD</sequence>
<feature type="region of interest" description="Disordered" evidence="1">
    <location>
        <begin position="199"/>
        <end position="221"/>
    </location>
</feature>
<reference evidence="3" key="1">
    <citation type="submission" date="2022-08" db="UniProtKB">
        <authorList>
            <consortium name="EnsemblMetazoa"/>
        </authorList>
    </citation>
    <scope>IDENTIFICATION</scope>
    <source>
        <strain evidence="3">05x7-T-G4-1.051#20</strain>
    </source>
</reference>
<keyword evidence="2" id="KW-0472">Membrane</keyword>
<dbReference type="OrthoDB" id="6077174at2759"/>
<dbReference type="Proteomes" id="UP000005408">
    <property type="component" value="Unassembled WGS sequence"/>
</dbReference>
<protein>
    <submittedName>
        <fullName evidence="3">Uncharacterized protein</fullName>
    </submittedName>
</protein>
<evidence type="ECO:0000313" key="3">
    <source>
        <dbReference type="EnsemblMetazoa" id="G27231.12:cds"/>
    </source>
</evidence>